<dbReference type="Gene3D" id="3.40.50.300">
    <property type="entry name" value="P-loop containing nucleotide triphosphate hydrolases"/>
    <property type="match status" value="1"/>
</dbReference>
<comment type="caution">
    <text evidence="4">The sequence shown here is derived from an EMBL/GenBank/DDBJ whole genome shotgun (WGS) entry which is preliminary data.</text>
</comment>
<keyword evidence="5" id="KW-1185">Reference proteome</keyword>
<evidence type="ECO:0000259" key="3">
    <source>
        <dbReference type="Pfam" id="PF17886"/>
    </source>
</evidence>
<dbReference type="InterPro" id="IPR016300">
    <property type="entry name" value="ATPase_ArsA/GET3"/>
</dbReference>
<feature type="domain" description="ArsA HSP20-like" evidence="3">
    <location>
        <begin position="325"/>
        <end position="385"/>
    </location>
</feature>
<dbReference type="SUPFAM" id="SSF52540">
    <property type="entry name" value="P-loop containing nucleoside triphosphate hydrolases"/>
    <property type="match status" value="1"/>
</dbReference>
<evidence type="ECO:0000256" key="1">
    <source>
        <dbReference type="ARBA" id="ARBA00011040"/>
    </source>
</evidence>
<feature type="domain" description="ArsA/GET3 Anion-transporting ATPase-like" evidence="2">
    <location>
        <begin position="2"/>
        <end position="297"/>
    </location>
</feature>
<dbReference type="InterPro" id="IPR027417">
    <property type="entry name" value="P-loop_NTPase"/>
</dbReference>
<proteinExistence type="inferred from homology"/>
<name>A0ABU4BT76_RHOGO</name>
<comment type="similarity">
    <text evidence="1">Belongs to the arsA ATPase family.</text>
</comment>
<evidence type="ECO:0000313" key="4">
    <source>
        <dbReference type="EMBL" id="MDV6267410.1"/>
    </source>
</evidence>
<dbReference type="Pfam" id="PF17886">
    <property type="entry name" value="ArsA_HSP20"/>
    <property type="match status" value="1"/>
</dbReference>
<dbReference type="Pfam" id="PF02374">
    <property type="entry name" value="ArsA_ATPase"/>
    <property type="match status" value="1"/>
</dbReference>
<dbReference type="EMBL" id="JAWLKB010000004">
    <property type="protein sequence ID" value="MDV6267410.1"/>
    <property type="molecule type" value="Genomic_DNA"/>
</dbReference>
<dbReference type="PANTHER" id="PTHR10803">
    <property type="entry name" value="ARSENICAL PUMP-DRIVING ATPASE ARSENITE-TRANSLOCATING ATPASE"/>
    <property type="match status" value="1"/>
</dbReference>
<dbReference type="PANTHER" id="PTHR10803:SF3">
    <property type="entry name" value="ATPASE GET3"/>
    <property type="match status" value="1"/>
</dbReference>
<gene>
    <name evidence="4" type="ORF">R3Q16_12410</name>
</gene>
<dbReference type="Gene3D" id="2.60.40.790">
    <property type="match status" value="1"/>
</dbReference>
<dbReference type="RefSeq" id="WP_317541712.1">
    <property type="nucleotide sequence ID" value="NZ_JAWLKB010000004.1"/>
</dbReference>
<sequence>MGSGGSGTTTLASAAALSAATAGSKVLLMSIDRLHSLADVLAIPVPRVVTPLFDRMDVWQVDTLTLVEDKFRGVSALLDAAGSHEHGSSLQTLEPEELTGSLGIADILALAEVVGMASSGEYDVVIVDCPPSPEALRILGAPAMVSEYLERLWPRHRRLAAVAATDVRLMLLVSIIERIVSSVDEIAACIAATSHTEIHLVTSAQGSAALATRRTLSGLALSVLPVARIIVNSVVPQPVSQSYADEDMRWLSNVRAAQMSVLAGVREAADGIAVTVVEHVGTEPVGLAALGDIAVALGEGAAAQPHRHPDPIAVTLESGTGLESVYAMRMYLPLVDPSSLTLGRVEDDVLVGADGVRRRVRLASVLRRCVVTGAELDGAYLIIRFSPDPTVWPV</sequence>
<dbReference type="InterPro" id="IPR025723">
    <property type="entry name" value="ArsA/GET3_ATPase-like"/>
</dbReference>
<accession>A0ABU4BT76</accession>
<reference evidence="4 5" key="1">
    <citation type="submission" date="2023-10" db="EMBL/GenBank/DDBJ databases">
        <title>Development of a sustainable strategy for remediation of hydrocarbon-contaminated territories based on the waste exchange concept.</title>
        <authorList>
            <person name="Krivoruchko A."/>
        </authorList>
    </citation>
    <scope>NUCLEOTIDE SEQUENCE [LARGE SCALE GENOMIC DNA]</scope>
    <source>
        <strain evidence="4 5">IEGM 1203</strain>
    </source>
</reference>
<dbReference type="InterPro" id="IPR008978">
    <property type="entry name" value="HSP20-like_chaperone"/>
</dbReference>
<evidence type="ECO:0000313" key="5">
    <source>
        <dbReference type="Proteomes" id="UP001185927"/>
    </source>
</evidence>
<dbReference type="InterPro" id="IPR040612">
    <property type="entry name" value="ArsA_HSP20-like"/>
</dbReference>
<protein>
    <submittedName>
        <fullName evidence="4">ArsA-related P-loop ATPase</fullName>
    </submittedName>
</protein>
<organism evidence="4 5">
    <name type="scientific">Rhodococcus globerulus</name>
    <dbReference type="NCBI Taxonomy" id="33008"/>
    <lineage>
        <taxon>Bacteria</taxon>
        <taxon>Bacillati</taxon>
        <taxon>Actinomycetota</taxon>
        <taxon>Actinomycetes</taxon>
        <taxon>Mycobacteriales</taxon>
        <taxon>Nocardiaceae</taxon>
        <taxon>Rhodococcus</taxon>
    </lineage>
</organism>
<dbReference type="Proteomes" id="UP001185927">
    <property type="component" value="Unassembled WGS sequence"/>
</dbReference>
<evidence type="ECO:0000259" key="2">
    <source>
        <dbReference type="Pfam" id="PF02374"/>
    </source>
</evidence>